<dbReference type="Proteomes" id="UP001501251">
    <property type="component" value="Unassembled WGS sequence"/>
</dbReference>
<comment type="caution">
    <text evidence="1">The sequence shown here is derived from an EMBL/GenBank/DDBJ whole genome shotgun (WGS) entry which is preliminary data.</text>
</comment>
<dbReference type="RefSeq" id="WP_344920028.1">
    <property type="nucleotide sequence ID" value="NZ_BAABAQ010000008.1"/>
</dbReference>
<dbReference type="EMBL" id="BAABAQ010000008">
    <property type="protein sequence ID" value="GAA4197105.1"/>
    <property type="molecule type" value="Genomic_DNA"/>
</dbReference>
<evidence type="ECO:0000313" key="2">
    <source>
        <dbReference type="Proteomes" id="UP001501251"/>
    </source>
</evidence>
<name>A0ABP8B3Y5_9ACTN</name>
<evidence type="ECO:0000313" key="1">
    <source>
        <dbReference type="EMBL" id="GAA4197105.1"/>
    </source>
</evidence>
<gene>
    <name evidence="1" type="ORF">GCM10022252_45580</name>
</gene>
<proteinExistence type="predicted"/>
<sequence length="139" mass="15746">MLDVLGAAFRFRRVARAAGMREVAGPSEPLIPTGMSPLETAETLRARLADREIACDVHDGYGLALVSVWVGLVVWCDGDRFWWRTGWSVQRGRFVYAWHPATEPEQAAHRVALMYADLRERHMPSWLVPESVEVHHGPR</sequence>
<organism evidence="1 2">
    <name type="scientific">Streptosporangium oxazolinicum</name>
    <dbReference type="NCBI Taxonomy" id="909287"/>
    <lineage>
        <taxon>Bacteria</taxon>
        <taxon>Bacillati</taxon>
        <taxon>Actinomycetota</taxon>
        <taxon>Actinomycetes</taxon>
        <taxon>Streptosporangiales</taxon>
        <taxon>Streptosporangiaceae</taxon>
        <taxon>Streptosporangium</taxon>
    </lineage>
</organism>
<keyword evidence="2" id="KW-1185">Reference proteome</keyword>
<reference evidence="2" key="1">
    <citation type="journal article" date="2019" name="Int. J. Syst. Evol. Microbiol.">
        <title>The Global Catalogue of Microorganisms (GCM) 10K type strain sequencing project: providing services to taxonomists for standard genome sequencing and annotation.</title>
        <authorList>
            <consortium name="The Broad Institute Genomics Platform"/>
            <consortium name="The Broad Institute Genome Sequencing Center for Infectious Disease"/>
            <person name="Wu L."/>
            <person name="Ma J."/>
        </authorList>
    </citation>
    <scope>NUCLEOTIDE SEQUENCE [LARGE SCALE GENOMIC DNA]</scope>
    <source>
        <strain evidence="2">JCM 17388</strain>
    </source>
</reference>
<accession>A0ABP8B3Y5</accession>
<protein>
    <submittedName>
        <fullName evidence="1">Uncharacterized protein</fullName>
    </submittedName>
</protein>